<organism evidence="2 3">
    <name type="scientific">Sphingomonas longa</name>
    <dbReference type="NCBI Taxonomy" id="2778730"/>
    <lineage>
        <taxon>Bacteria</taxon>
        <taxon>Pseudomonadati</taxon>
        <taxon>Pseudomonadota</taxon>
        <taxon>Alphaproteobacteria</taxon>
        <taxon>Sphingomonadales</taxon>
        <taxon>Sphingomonadaceae</taxon>
        <taxon>Sphingomonas</taxon>
    </lineage>
</organism>
<evidence type="ECO:0000313" key="3">
    <source>
        <dbReference type="Proteomes" id="UP000763641"/>
    </source>
</evidence>
<proteinExistence type="predicted"/>
<gene>
    <name evidence="2" type="ORF">ILT43_02745</name>
</gene>
<dbReference type="Proteomes" id="UP000763641">
    <property type="component" value="Unassembled WGS sequence"/>
</dbReference>
<keyword evidence="2" id="KW-0966">Cell projection</keyword>
<keyword evidence="3" id="KW-1185">Reference proteome</keyword>
<comment type="caution">
    <text evidence="2">The sequence shown here is derived from an EMBL/GenBank/DDBJ whole genome shotgun (WGS) entry which is preliminary data.</text>
</comment>
<dbReference type="RefSeq" id="WP_204194025.1">
    <property type="nucleotide sequence ID" value="NZ_JAFEMC010000001.1"/>
</dbReference>
<evidence type="ECO:0000259" key="1">
    <source>
        <dbReference type="Pfam" id="PF01052"/>
    </source>
</evidence>
<keyword evidence="2" id="KW-0969">Cilium</keyword>
<sequence length="343" mass="36217">MSDRHSPIRDTLRRLDPGEAKLQSLLIASLNRRVVDRLRTRARLATERDRRAAGAWIRFDGRGRAVLVSPLLLDGDLAPMTTAGGEPDAASAAAALLRIEPVVATLERVLGTELFPSGLIREAPRENLFLRIDAHRDGGHGGQAHSRLIVALPSDLDVEPLEVGELEAQAMPSLHLRWRLRWAGPSLPVKRLQALARGDLILLGTSPLSARLALPGRNDMAVGRIDVAGRAYIVHEHAADHSLNSIEERRDEPIPSPVTGGAGPSVDLTGVSIPTLIELPGDGISTETLATLAPGTVLPLPSPGGTLAVRVLAGSTVVAQGELVAIGDGFGVLVTDVPLSSGD</sequence>
<dbReference type="InterPro" id="IPR001543">
    <property type="entry name" value="FliN-like_C"/>
</dbReference>
<evidence type="ECO:0000313" key="2">
    <source>
        <dbReference type="EMBL" id="MBM6575274.1"/>
    </source>
</evidence>
<dbReference type="EMBL" id="JAFEMC010000001">
    <property type="protein sequence ID" value="MBM6575274.1"/>
    <property type="molecule type" value="Genomic_DNA"/>
</dbReference>
<keyword evidence="2" id="KW-0282">Flagellum</keyword>
<dbReference type="Gene3D" id="2.30.330.10">
    <property type="entry name" value="SpoA-like"/>
    <property type="match status" value="1"/>
</dbReference>
<name>A0ABS2D2X4_9SPHN</name>
<reference evidence="2 3" key="1">
    <citation type="submission" date="2020-12" db="EMBL/GenBank/DDBJ databases">
        <title>Sphingomonas sp.</title>
        <authorList>
            <person name="Kim M.K."/>
        </authorList>
    </citation>
    <scope>NUCLEOTIDE SEQUENCE [LARGE SCALE GENOMIC DNA]</scope>
    <source>
        <strain evidence="2 3">BT552</strain>
    </source>
</reference>
<accession>A0ABS2D2X4</accession>
<dbReference type="Pfam" id="PF01052">
    <property type="entry name" value="FliMN_C"/>
    <property type="match status" value="1"/>
</dbReference>
<dbReference type="SUPFAM" id="SSF101801">
    <property type="entry name" value="Surface presentation of antigens (SPOA)"/>
    <property type="match status" value="1"/>
</dbReference>
<dbReference type="InterPro" id="IPR036429">
    <property type="entry name" value="SpoA-like_sf"/>
</dbReference>
<protein>
    <submittedName>
        <fullName evidence="2">FliM/FliN family flagellar motor switch protein</fullName>
    </submittedName>
</protein>
<feature type="domain" description="Flagellar motor switch protein FliN-like C-terminal" evidence="1">
    <location>
        <begin position="271"/>
        <end position="337"/>
    </location>
</feature>